<keyword evidence="7 10" id="KW-0067">ATP-binding</keyword>
<dbReference type="EMBL" id="JEMT01026918">
    <property type="protein sequence ID" value="EXX58337.1"/>
    <property type="molecule type" value="Genomic_DNA"/>
</dbReference>
<keyword evidence="5 10" id="KW-0547">Nucleotide-binding</keyword>
<dbReference type="InterPro" id="IPR000719">
    <property type="entry name" value="Prot_kinase_dom"/>
</dbReference>
<dbReference type="STRING" id="1432141.A0A015LUK7"/>
<dbReference type="OMA" id="YLHESRS"/>
<keyword evidence="14" id="KW-1185">Reference proteome</keyword>
<comment type="catalytic activity">
    <reaction evidence="9">
        <text>L-seryl-[protein] + ATP = O-phospho-L-seryl-[protein] + ADP + H(+)</text>
        <dbReference type="Rhea" id="RHEA:17989"/>
        <dbReference type="Rhea" id="RHEA-COMP:9863"/>
        <dbReference type="Rhea" id="RHEA-COMP:11604"/>
        <dbReference type="ChEBI" id="CHEBI:15378"/>
        <dbReference type="ChEBI" id="CHEBI:29999"/>
        <dbReference type="ChEBI" id="CHEBI:30616"/>
        <dbReference type="ChEBI" id="CHEBI:83421"/>
        <dbReference type="ChEBI" id="CHEBI:456216"/>
        <dbReference type="EC" id="2.7.11.1"/>
    </reaction>
</comment>
<evidence type="ECO:0000256" key="7">
    <source>
        <dbReference type="ARBA" id="ARBA00022840"/>
    </source>
</evidence>
<accession>A0A015LUK7</accession>
<evidence type="ECO:0000256" key="1">
    <source>
        <dbReference type="ARBA" id="ARBA00008874"/>
    </source>
</evidence>
<keyword evidence="3" id="KW-0723">Serine/threonine-protein kinase</keyword>
<organism evidence="13 14">
    <name type="scientific">Rhizophagus irregularis (strain DAOM 197198w)</name>
    <name type="common">Glomus intraradices</name>
    <dbReference type="NCBI Taxonomy" id="1432141"/>
    <lineage>
        <taxon>Eukaryota</taxon>
        <taxon>Fungi</taxon>
        <taxon>Fungi incertae sedis</taxon>
        <taxon>Mucoromycota</taxon>
        <taxon>Glomeromycotina</taxon>
        <taxon>Glomeromycetes</taxon>
        <taxon>Glomerales</taxon>
        <taxon>Glomeraceae</taxon>
        <taxon>Rhizophagus</taxon>
    </lineage>
</organism>
<dbReference type="InterPro" id="IPR011009">
    <property type="entry name" value="Kinase-like_dom_sf"/>
</dbReference>
<name>A0A015LUK7_RHIIW</name>
<feature type="compositionally biased region" description="Polar residues" evidence="11">
    <location>
        <begin position="545"/>
        <end position="563"/>
    </location>
</feature>
<comment type="caution">
    <text evidence="13">The sequence shown here is derived from an EMBL/GenBank/DDBJ whole genome shotgun (WGS) entry which is preliminary data.</text>
</comment>
<dbReference type="EC" id="2.7.11.1" evidence="2"/>
<feature type="binding site" evidence="10">
    <location>
        <position position="48"/>
    </location>
    <ligand>
        <name>ATP</name>
        <dbReference type="ChEBI" id="CHEBI:30616"/>
    </ligand>
</feature>
<evidence type="ECO:0000256" key="6">
    <source>
        <dbReference type="ARBA" id="ARBA00022777"/>
    </source>
</evidence>
<dbReference type="Gene3D" id="1.10.510.10">
    <property type="entry name" value="Transferase(Phosphotransferase) domain 1"/>
    <property type="match status" value="1"/>
</dbReference>
<keyword evidence="4" id="KW-0808">Transferase</keyword>
<dbReference type="HOGENOM" id="CLU_331254_0_0_1"/>
<dbReference type="AlphaFoldDB" id="A0A015LUK7"/>
<keyword evidence="6" id="KW-0418">Kinase</keyword>
<proteinExistence type="inferred from homology"/>
<feature type="region of interest" description="Disordered" evidence="11">
    <location>
        <begin position="484"/>
        <end position="564"/>
    </location>
</feature>
<feature type="region of interest" description="Disordered" evidence="11">
    <location>
        <begin position="300"/>
        <end position="324"/>
    </location>
</feature>
<dbReference type="GO" id="GO:0005737">
    <property type="term" value="C:cytoplasm"/>
    <property type="evidence" value="ECO:0007669"/>
    <property type="project" value="TreeGrafter"/>
</dbReference>
<evidence type="ECO:0000256" key="8">
    <source>
        <dbReference type="ARBA" id="ARBA00047899"/>
    </source>
</evidence>
<evidence type="ECO:0000313" key="14">
    <source>
        <dbReference type="Proteomes" id="UP000022910"/>
    </source>
</evidence>
<dbReference type="FunFam" id="1.10.510.10:FF:000499">
    <property type="entry name" value="Serine/threonine-protein kinase KIC1"/>
    <property type="match status" value="1"/>
</dbReference>
<dbReference type="Pfam" id="PF00069">
    <property type="entry name" value="Pkinase"/>
    <property type="match status" value="1"/>
</dbReference>
<sequence>MNNVGDQRYVPKKKVRDRYSRQELVGRGAYGAVYKGIDNENNRVIAIKVLNLDTEEDDVGDIVKEINLLSQLKHSDSQNITKYFGSFLHGTKLWIIMEYAAGGSIRSLLNAGNLEEKYISLITKEVLQALIYLHKCKIIHRDIKAANILLTEEGKVQLCDFGVAGQLTASSAKRTSFVGTPYWMAPEVIKEGATYDTKADIWSLGITVIEMAKGNPPHHKLSAMKAIQLIPKTPPPQLEEKFSSHIREFVSLCLNDYSDQRPTAEELMKTKFIKGASKHPNGLLRELITKYEQWKQTTGYRHSFQDPHGTPSSESDSYDFEEGQKEEDDDAWLFDTVQNTVNHRKSHSLGSLHTKSDQLSPVIEGDEQQGFTIDKKQEESSKDDTDRTVIPRDASFRHGRIITEGFLSPSKPMFRKKYSESQHPLLQLFNNEELQDNVSDSSPTGSYRNPTITIPPVNINLMPHMEDSPSRTITRAHFQSNYLVPKTKDSNSDSGSIDSRLSSSSRDGSKSPLSSSFNLDSTPSSQNLPSKPEVTKNATSEKQESSSPVSKIISPTQSLSDMTRNGLLSPVSITNGKGPVRQESGYFSVQHKSNISVEITNPTIDKINSPANAGSNSGGLLTPPLSSLAMSKSGNGVGLTSESTNNYVNPPQSLPPKMGGYVRPPPARHGSFDISVPNNESSGIPLYRSSSQGKQYPSQARRVRSATTLNTSHRPNHEDILMKSKHIQPDSDNNNNLAVNLPRQRATSVSHMQQRSPKPKFIAEENGSSSHLLTPSPLSSKFNQLSLQQNSPTRSFFTGSGVSVQNTSITSATLLNSAGPELKPLKMDKYRGNSEVYEDLAKTTDDLLQWLTLLDAGISQLLTRF</sequence>
<gene>
    <name evidence="13" type="ORF">RirG_198960</name>
</gene>
<evidence type="ECO:0000256" key="4">
    <source>
        <dbReference type="ARBA" id="ARBA00022679"/>
    </source>
</evidence>
<dbReference type="Gene3D" id="3.30.200.20">
    <property type="entry name" value="Phosphorylase Kinase, domain 1"/>
    <property type="match status" value="1"/>
</dbReference>
<evidence type="ECO:0000313" key="13">
    <source>
        <dbReference type="EMBL" id="EXX58338.1"/>
    </source>
</evidence>
<feature type="compositionally biased region" description="Polar residues" evidence="11">
    <location>
        <begin position="517"/>
        <end position="529"/>
    </location>
</feature>
<evidence type="ECO:0000256" key="2">
    <source>
        <dbReference type="ARBA" id="ARBA00012513"/>
    </source>
</evidence>
<feature type="compositionally biased region" description="Low complexity" evidence="11">
    <location>
        <begin position="492"/>
        <end position="516"/>
    </location>
</feature>
<dbReference type="GO" id="GO:0005524">
    <property type="term" value="F:ATP binding"/>
    <property type="evidence" value="ECO:0007669"/>
    <property type="project" value="UniProtKB-UniRule"/>
</dbReference>
<protein>
    <recommendedName>
        <fullName evidence="2">non-specific serine/threonine protein kinase</fullName>
        <ecNumber evidence="2">2.7.11.1</ecNumber>
    </recommendedName>
</protein>
<evidence type="ECO:0000256" key="11">
    <source>
        <dbReference type="SAM" id="MobiDB-lite"/>
    </source>
</evidence>
<feature type="compositionally biased region" description="Polar residues" evidence="11">
    <location>
        <begin position="632"/>
        <end position="651"/>
    </location>
</feature>
<comment type="similarity">
    <text evidence="1">Belongs to the protein kinase superfamily. STE Ser/Thr protein kinase family. STE20 subfamily.</text>
</comment>
<comment type="catalytic activity">
    <reaction evidence="8">
        <text>L-threonyl-[protein] + ATP = O-phospho-L-threonyl-[protein] + ADP + H(+)</text>
        <dbReference type="Rhea" id="RHEA:46608"/>
        <dbReference type="Rhea" id="RHEA-COMP:11060"/>
        <dbReference type="Rhea" id="RHEA-COMP:11605"/>
        <dbReference type="ChEBI" id="CHEBI:15378"/>
        <dbReference type="ChEBI" id="CHEBI:30013"/>
        <dbReference type="ChEBI" id="CHEBI:30616"/>
        <dbReference type="ChEBI" id="CHEBI:61977"/>
        <dbReference type="ChEBI" id="CHEBI:456216"/>
        <dbReference type="EC" id="2.7.11.1"/>
    </reaction>
</comment>
<dbReference type="EMBL" id="JEMT01026918">
    <property type="protein sequence ID" value="EXX58338.1"/>
    <property type="molecule type" value="Genomic_DNA"/>
</dbReference>
<reference evidence="13 14" key="1">
    <citation type="submission" date="2014-02" db="EMBL/GenBank/DDBJ databases">
        <title>Single nucleus genome sequencing reveals high similarity among nuclei of an endomycorrhizal fungus.</title>
        <authorList>
            <person name="Lin K."/>
            <person name="Geurts R."/>
            <person name="Zhang Z."/>
            <person name="Limpens E."/>
            <person name="Saunders D.G."/>
            <person name="Mu D."/>
            <person name="Pang E."/>
            <person name="Cao H."/>
            <person name="Cha H."/>
            <person name="Lin T."/>
            <person name="Zhou Q."/>
            <person name="Shang Y."/>
            <person name="Li Y."/>
            <person name="Ivanov S."/>
            <person name="Sharma T."/>
            <person name="Velzen R.V."/>
            <person name="Ruijter N.D."/>
            <person name="Aanen D.K."/>
            <person name="Win J."/>
            <person name="Kamoun S."/>
            <person name="Bisseling T."/>
            <person name="Huang S."/>
        </authorList>
    </citation>
    <scope>NUCLEOTIDE SEQUENCE [LARGE SCALE GENOMIC DNA]</scope>
    <source>
        <strain evidence="13">DAOM 197198w</strain>
        <strain evidence="14">DAOM197198w</strain>
    </source>
</reference>
<dbReference type="InterPro" id="IPR017441">
    <property type="entry name" value="Protein_kinase_ATP_BS"/>
</dbReference>
<evidence type="ECO:0000256" key="3">
    <source>
        <dbReference type="ARBA" id="ARBA00022527"/>
    </source>
</evidence>
<feature type="region of interest" description="Disordered" evidence="11">
    <location>
        <begin position="608"/>
        <end position="627"/>
    </location>
</feature>
<dbReference type="SMART" id="SM00220">
    <property type="entry name" value="S_TKc"/>
    <property type="match status" value="1"/>
</dbReference>
<feature type="compositionally biased region" description="Polar residues" evidence="11">
    <location>
        <begin position="687"/>
        <end position="698"/>
    </location>
</feature>
<evidence type="ECO:0000256" key="5">
    <source>
        <dbReference type="ARBA" id="ARBA00022741"/>
    </source>
</evidence>
<evidence type="ECO:0000256" key="9">
    <source>
        <dbReference type="ARBA" id="ARBA00048679"/>
    </source>
</evidence>
<feature type="region of interest" description="Disordered" evidence="11">
    <location>
        <begin position="632"/>
        <end position="656"/>
    </location>
</feature>
<feature type="domain" description="Protein kinase" evidence="12">
    <location>
        <begin position="19"/>
        <end position="273"/>
    </location>
</feature>
<dbReference type="InterPro" id="IPR050629">
    <property type="entry name" value="STE20/SPS1-PAK"/>
</dbReference>
<dbReference type="PANTHER" id="PTHR48012">
    <property type="entry name" value="STERILE20-LIKE KINASE, ISOFORM B-RELATED"/>
    <property type="match status" value="1"/>
</dbReference>
<evidence type="ECO:0000256" key="10">
    <source>
        <dbReference type="PROSITE-ProRule" id="PRU10141"/>
    </source>
</evidence>
<evidence type="ECO:0000259" key="12">
    <source>
        <dbReference type="PROSITE" id="PS50011"/>
    </source>
</evidence>
<feature type="region of interest" description="Disordered" evidence="11">
    <location>
        <begin position="687"/>
        <end position="717"/>
    </location>
</feature>
<dbReference type="Proteomes" id="UP000022910">
    <property type="component" value="Unassembled WGS sequence"/>
</dbReference>
<dbReference type="InterPro" id="IPR008271">
    <property type="entry name" value="Ser/Thr_kinase_AS"/>
</dbReference>
<feature type="compositionally biased region" description="Low complexity" evidence="11">
    <location>
        <begin position="614"/>
        <end position="627"/>
    </location>
</feature>
<dbReference type="OrthoDB" id="248923at2759"/>
<dbReference type="PROSITE" id="PS50011">
    <property type="entry name" value="PROTEIN_KINASE_DOM"/>
    <property type="match status" value="1"/>
</dbReference>
<dbReference type="GO" id="GO:0004674">
    <property type="term" value="F:protein serine/threonine kinase activity"/>
    <property type="evidence" value="ECO:0007669"/>
    <property type="project" value="UniProtKB-KW"/>
</dbReference>
<dbReference type="SUPFAM" id="SSF56112">
    <property type="entry name" value="Protein kinase-like (PK-like)"/>
    <property type="match status" value="1"/>
</dbReference>
<dbReference type="PROSITE" id="PS00107">
    <property type="entry name" value="PROTEIN_KINASE_ATP"/>
    <property type="match status" value="1"/>
</dbReference>
<dbReference type="PANTHER" id="PTHR48012:SF21">
    <property type="entry name" value="PH DOMAIN-CONTAINING PROTEIN"/>
    <property type="match status" value="1"/>
</dbReference>
<dbReference type="PROSITE" id="PS00108">
    <property type="entry name" value="PROTEIN_KINASE_ST"/>
    <property type="match status" value="1"/>
</dbReference>